<gene>
    <name evidence="1" type="ORF">SAMN05192574_105363</name>
</gene>
<protein>
    <submittedName>
        <fullName evidence="1">Uncharacterized protein</fullName>
    </submittedName>
</protein>
<keyword evidence="2" id="KW-1185">Reference proteome</keyword>
<dbReference type="OrthoDB" id="763044at2"/>
<evidence type="ECO:0000313" key="1">
    <source>
        <dbReference type="EMBL" id="SEO11643.1"/>
    </source>
</evidence>
<dbReference type="EMBL" id="FOCL01000005">
    <property type="protein sequence ID" value="SEO11643.1"/>
    <property type="molecule type" value="Genomic_DNA"/>
</dbReference>
<evidence type="ECO:0000313" key="2">
    <source>
        <dbReference type="Proteomes" id="UP000198942"/>
    </source>
</evidence>
<dbReference type="RefSeq" id="WP_143065224.1">
    <property type="nucleotide sequence ID" value="NZ_FOCL01000005.1"/>
</dbReference>
<dbReference type="STRING" id="551995.SAMN05192574_105363"/>
<sequence length="152" mass="18106">MKRTTTSPYKPKPRWQTALSLEHVDPETHRSNKETFDFYYKTLLTVKSELMPLFPELSYERNYMEEPVQDIPGAVHHFMTKTFYWYLSCDECQTFVIQYSFANCPFEADIRKLLSPFSGMPFTTQIRLQPDLITAFKRTARLEDSKYFSQAW</sequence>
<dbReference type="AlphaFoldDB" id="A0A1H8M2P4"/>
<accession>A0A1H8M2P4</accession>
<organism evidence="1 2">
    <name type="scientific">Mucilaginibacter gossypiicola</name>
    <dbReference type="NCBI Taxonomy" id="551995"/>
    <lineage>
        <taxon>Bacteria</taxon>
        <taxon>Pseudomonadati</taxon>
        <taxon>Bacteroidota</taxon>
        <taxon>Sphingobacteriia</taxon>
        <taxon>Sphingobacteriales</taxon>
        <taxon>Sphingobacteriaceae</taxon>
        <taxon>Mucilaginibacter</taxon>
    </lineage>
</organism>
<name>A0A1H8M2P4_9SPHI</name>
<dbReference type="Proteomes" id="UP000198942">
    <property type="component" value="Unassembled WGS sequence"/>
</dbReference>
<proteinExistence type="predicted"/>
<reference evidence="2" key="1">
    <citation type="submission" date="2016-10" db="EMBL/GenBank/DDBJ databases">
        <authorList>
            <person name="Varghese N."/>
            <person name="Submissions S."/>
        </authorList>
    </citation>
    <scope>NUCLEOTIDE SEQUENCE [LARGE SCALE GENOMIC DNA]</scope>
    <source>
        <strain evidence="2">Gh-48</strain>
    </source>
</reference>